<name>A0AAI8V5Q9_9PEZI</name>
<reference evidence="2" key="1">
    <citation type="submission" date="2023-10" db="EMBL/GenBank/DDBJ databases">
        <authorList>
            <person name="Hackl T."/>
        </authorList>
    </citation>
    <scope>NUCLEOTIDE SEQUENCE</scope>
</reference>
<evidence type="ECO:0000313" key="3">
    <source>
        <dbReference type="Proteomes" id="UP001295740"/>
    </source>
</evidence>
<organism evidence="2 3">
    <name type="scientific">Anthostomella pinea</name>
    <dbReference type="NCBI Taxonomy" id="933095"/>
    <lineage>
        <taxon>Eukaryota</taxon>
        <taxon>Fungi</taxon>
        <taxon>Dikarya</taxon>
        <taxon>Ascomycota</taxon>
        <taxon>Pezizomycotina</taxon>
        <taxon>Sordariomycetes</taxon>
        <taxon>Xylariomycetidae</taxon>
        <taxon>Xylariales</taxon>
        <taxon>Xylariaceae</taxon>
        <taxon>Anthostomella</taxon>
    </lineage>
</organism>
<dbReference type="Proteomes" id="UP001295740">
    <property type="component" value="Unassembled WGS sequence"/>
</dbReference>
<keyword evidence="3" id="KW-1185">Reference proteome</keyword>
<keyword evidence="1" id="KW-0732">Signal</keyword>
<dbReference type="SUPFAM" id="SSF56112">
    <property type="entry name" value="Protein kinase-like (PK-like)"/>
    <property type="match status" value="1"/>
</dbReference>
<protein>
    <submittedName>
        <fullName evidence="2">Uu.00g043260.m01.CDS01</fullName>
    </submittedName>
</protein>
<dbReference type="AlphaFoldDB" id="A0AAI8V5Q9"/>
<comment type="caution">
    <text evidence="2">The sequence shown here is derived from an EMBL/GenBank/DDBJ whole genome shotgun (WGS) entry which is preliminary data.</text>
</comment>
<evidence type="ECO:0000256" key="1">
    <source>
        <dbReference type="SAM" id="SignalP"/>
    </source>
</evidence>
<dbReference type="InterPro" id="IPR011009">
    <property type="entry name" value="Kinase-like_dom_sf"/>
</dbReference>
<feature type="signal peptide" evidence="1">
    <location>
        <begin position="1"/>
        <end position="22"/>
    </location>
</feature>
<accession>A0AAI8V5Q9</accession>
<evidence type="ECO:0000313" key="2">
    <source>
        <dbReference type="EMBL" id="CAJ2501473.1"/>
    </source>
</evidence>
<dbReference type="EMBL" id="CAUWAG010000003">
    <property type="protein sequence ID" value="CAJ2501473.1"/>
    <property type="molecule type" value="Genomic_DNA"/>
</dbReference>
<proteinExistence type="predicted"/>
<feature type="chain" id="PRO_5042546915" evidence="1">
    <location>
        <begin position="23"/>
        <end position="207"/>
    </location>
</feature>
<sequence>MRFQRALCLGLLGFLSQGHVLAHILSKRTFWEDGMVEWPQKPTVQLKDIKNMKDIHLGHPVYKAEVEGFGTVAYKHWNTGLSKDLAYRLVGAEVEAYRAIEGKSIGPKFLAIVEKDGRPVGILLELIDDADALGEGDLESCVNKLKALHKQGVLYGDDLASSQFLKKHGNFWLIDYEWAHPPGKDQSKEETEAEMEREVAVLREWWA</sequence>
<gene>
    <name evidence="2" type="ORF">KHLLAP_LOCUS1941</name>
</gene>